<dbReference type="Proteomes" id="UP000183788">
    <property type="component" value="Unassembled WGS sequence"/>
</dbReference>
<organism evidence="2 3">
    <name type="scientific">Chitinophaga sancti</name>
    <dbReference type="NCBI Taxonomy" id="1004"/>
    <lineage>
        <taxon>Bacteria</taxon>
        <taxon>Pseudomonadati</taxon>
        <taxon>Bacteroidota</taxon>
        <taxon>Chitinophagia</taxon>
        <taxon>Chitinophagales</taxon>
        <taxon>Chitinophagaceae</taxon>
        <taxon>Chitinophaga</taxon>
    </lineage>
</organism>
<feature type="transmembrane region" description="Helical" evidence="1">
    <location>
        <begin position="32"/>
        <end position="53"/>
    </location>
</feature>
<sequence>MKIKVSTYCLAIFVIAYIAIVIVRAFNGLDVFYLSALSIICLICLLLLFVNMGVRKKREKRSLKFRNPGVLQVLVFIMMIYNSYKFLLPGNFAAYWVYYLSMLIVYLLLTFLVFTNFYHNERQR</sequence>
<evidence type="ECO:0000256" key="1">
    <source>
        <dbReference type="SAM" id="Phobius"/>
    </source>
</evidence>
<keyword evidence="1" id="KW-0812">Transmembrane</keyword>
<evidence type="ECO:0000313" key="2">
    <source>
        <dbReference type="EMBL" id="SFW64985.1"/>
    </source>
</evidence>
<dbReference type="AlphaFoldDB" id="A0A1K1QZ95"/>
<protein>
    <submittedName>
        <fullName evidence="2">Uncharacterized protein</fullName>
    </submittedName>
</protein>
<dbReference type="EMBL" id="FPIZ01000009">
    <property type="protein sequence ID" value="SFW64985.1"/>
    <property type="molecule type" value="Genomic_DNA"/>
</dbReference>
<keyword evidence="1" id="KW-0472">Membrane</keyword>
<accession>A0A1K1QZ95</accession>
<proteinExistence type="predicted"/>
<name>A0A1K1QZ95_9BACT</name>
<feature type="transmembrane region" description="Helical" evidence="1">
    <location>
        <begin position="96"/>
        <end position="118"/>
    </location>
</feature>
<gene>
    <name evidence="2" type="ORF">SAMN05661012_03230</name>
</gene>
<evidence type="ECO:0000313" key="3">
    <source>
        <dbReference type="Proteomes" id="UP000183788"/>
    </source>
</evidence>
<reference evidence="2 3" key="1">
    <citation type="submission" date="2016-11" db="EMBL/GenBank/DDBJ databases">
        <authorList>
            <person name="Jaros S."/>
            <person name="Januszkiewicz K."/>
            <person name="Wedrychowicz H."/>
        </authorList>
    </citation>
    <scope>NUCLEOTIDE SEQUENCE [LARGE SCALE GENOMIC DNA]</scope>
    <source>
        <strain evidence="2 3">DSM 784</strain>
    </source>
</reference>
<keyword evidence="1" id="KW-1133">Transmembrane helix</keyword>
<feature type="transmembrane region" description="Helical" evidence="1">
    <location>
        <begin position="7"/>
        <end position="26"/>
    </location>
</feature>
<feature type="transmembrane region" description="Helical" evidence="1">
    <location>
        <begin position="65"/>
        <end position="84"/>
    </location>
</feature>